<dbReference type="Pfam" id="PF07687">
    <property type="entry name" value="M20_dimer"/>
    <property type="match status" value="1"/>
</dbReference>
<evidence type="ECO:0000256" key="5">
    <source>
        <dbReference type="ARBA" id="ARBA00022605"/>
    </source>
</evidence>
<dbReference type="InterPro" id="IPR036264">
    <property type="entry name" value="Bact_exopeptidase_dim_dom"/>
</dbReference>
<dbReference type="InterPro" id="IPR002933">
    <property type="entry name" value="Peptidase_M20"/>
</dbReference>
<evidence type="ECO:0000259" key="10">
    <source>
        <dbReference type="Pfam" id="PF07687"/>
    </source>
</evidence>
<comment type="similarity">
    <text evidence="2">Belongs to the peptidase M20A family. ArgE subfamily.</text>
</comment>
<dbReference type="GO" id="GO:0008777">
    <property type="term" value="F:acetylornithine deacetylase activity"/>
    <property type="evidence" value="ECO:0007669"/>
    <property type="project" value="TreeGrafter"/>
</dbReference>
<feature type="domain" description="Peptidase M20 dimerisation" evidence="10">
    <location>
        <begin position="173"/>
        <end position="282"/>
    </location>
</feature>
<dbReference type="EMBL" id="BANB01000812">
    <property type="protein sequence ID" value="GAN78395.1"/>
    <property type="molecule type" value="Genomic_DNA"/>
</dbReference>
<sequence>MHANPSSADILARLVGFDTTSRNSNLDLIAWVRDWLDGQGVPYRISTNPAGTKANLHAVIGPHVPGGVALSGHVDTVPVDNQAWRTNPHRLHAEDGRLYGRGSADMKGFVACALAAVPRLRARALAQPVHLFLTYDEEVDCSGARRLAADLAESGLRPRVCIVGEPSGMQPIVAHKGKFDVAVRVRGRAGHSSMPHQGVNALQAAAEAVAWIAADARRRAAEGPFVDGFDPPHTTVHVGTFQGGEILNIIPEHARFVMEWRTVPGDDARAALAALQDHVARAIEPAMHAVDPTTGFEWETLVALPGLALDPRDPLADMVRQLSGSNTAGNVSYVTEGGVYQHEAGIPTIVCGPGHIAQAHRADEYIDAAQLDACDAFIDRLAERLLA</sequence>
<evidence type="ECO:0000256" key="2">
    <source>
        <dbReference type="ARBA" id="ARBA00005691"/>
    </source>
</evidence>
<dbReference type="GO" id="GO:0006526">
    <property type="term" value="P:L-arginine biosynthetic process"/>
    <property type="evidence" value="ECO:0007669"/>
    <property type="project" value="UniProtKB-KW"/>
</dbReference>
<dbReference type="OrthoDB" id="9809784at2"/>
<dbReference type="Gene3D" id="3.40.630.10">
    <property type="entry name" value="Zn peptidases"/>
    <property type="match status" value="1"/>
</dbReference>
<reference evidence="11 12" key="1">
    <citation type="submission" date="2012-11" db="EMBL/GenBank/DDBJ databases">
        <title>Whole genome sequence of Acidisphaera rubrifaciens HS-AP3.</title>
        <authorList>
            <person name="Azuma Y."/>
            <person name="Higashiura N."/>
            <person name="Hirakawa H."/>
            <person name="Matsushita K."/>
        </authorList>
    </citation>
    <scope>NUCLEOTIDE SEQUENCE [LARGE SCALE GENOMIC DNA]</scope>
    <source>
        <strain evidence="11 12">HS-AP3</strain>
    </source>
</reference>
<name>A0A0D6P9F4_9PROT</name>
<keyword evidence="12" id="KW-1185">Reference proteome</keyword>
<dbReference type="Pfam" id="PF01546">
    <property type="entry name" value="Peptidase_M20"/>
    <property type="match status" value="1"/>
</dbReference>
<evidence type="ECO:0000256" key="6">
    <source>
        <dbReference type="ARBA" id="ARBA00022723"/>
    </source>
</evidence>
<evidence type="ECO:0000256" key="9">
    <source>
        <dbReference type="ARBA" id="ARBA00023285"/>
    </source>
</evidence>
<keyword evidence="3" id="KW-0963">Cytoplasm</keyword>
<evidence type="ECO:0000313" key="12">
    <source>
        <dbReference type="Proteomes" id="UP000032680"/>
    </source>
</evidence>
<dbReference type="InterPro" id="IPR050072">
    <property type="entry name" value="Peptidase_M20A"/>
</dbReference>
<organism evidence="11 12">
    <name type="scientific">Acidisphaera rubrifaciens HS-AP3</name>
    <dbReference type="NCBI Taxonomy" id="1231350"/>
    <lineage>
        <taxon>Bacteria</taxon>
        <taxon>Pseudomonadati</taxon>
        <taxon>Pseudomonadota</taxon>
        <taxon>Alphaproteobacteria</taxon>
        <taxon>Acetobacterales</taxon>
        <taxon>Acetobacteraceae</taxon>
        <taxon>Acidisphaera</taxon>
    </lineage>
</organism>
<dbReference type="GO" id="GO:0046872">
    <property type="term" value="F:metal ion binding"/>
    <property type="evidence" value="ECO:0007669"/>
    <property type="project" value="UniProtKB-KW"/>
</dbReference>
<keyword evidence="9" id="KW-0170">Cobalt</keyword>
<keyword evidence="8" id="KW-0862">Zinc</keyword>
<dbReference type="NCBIfam" id="NF005710">
    <property type="entry name" value="PRK07522.1"/>
    <property type="match status" value="1"/>
</dbReference>
<keyword evidence="7" id="KW-0378">Hydrolase</keyword>
<dbReference type="PROSITE" id="PS00758">
    <property type="entry name" value="ARGE_DAPE_CPG2_1"/>
    <property type="match status" value="1"/>
</dbReference>
<comment type="cofactor">
    <cofactor evidence="1">
        <name>Zn(2+)</name>
        <dbReference type="ChEBI" id="CHEBI:29105"/>
    </cofactor>
</comment>
<dbReference type="SUPFAM" id="SSF55031">
    <property type="entry name" value="Bacterial exopeptidase dimerisation domain"/>
    <property type="match status" value="1"/>
</dbReference>
<dbReference type="InterPro" id="IPR001261">
    <property type="entry name" value="ArgE/DapE_CS"/>
</dbReference>
<dbReference type="Proteomes" id="UP000032680">
    <property type="component" value="Unassembled WGS sequence"/>
</dbReference>
<keyword evidence="4" id="KW-0055">Arginine biosynthesis</keyword>
<comment type="caution">
    <text evidence="11">The sequence shown here is derived from an EMBL/GenBank/DDBJ whole genome shotgun (WGS) entry which is preliminary data.</text>
</comment>
<dbReference type="InterPro" id="IPR011650">
    <property type="entry name" value="Peptidase_M20_dimer"/>
</dbReference>
<dbReference type="NCBIfam" id="TIGR01892">
    <property type="entry name" value="AcOrn-deacetyl"/>
    <property type="match status" value="1"/>
</dbReference>
<dbReference type="SUPFAM" id="SSF53187">
    <property type="entry name" value="Zn-dependent exopeptidases"/>
    <property type="match status" value="1"/>
</dbReference>
<dbReference type="InterPro" id="IPR010169">
    <property type="entry name" value="AcOrn-deacetyl"/>
</dbReference>
<dbReference type="CDD" id="cd03894">
    <property type="entry name" value="M20_ArgE"/>
    <property type="match status" value="1"/>
</dbReference>
<dbReference type="AlphaFoldDB" id="A0A0D6P9F4"/>
<evidence type="ECO:0000256" key="8">
    <source>
        <dbReference type="ARBA" id="ARBA00022833"/>
    </source>
</evidence>
<evidence type="ECO:0000313" key="11">
    <source>
        <dbReference type="EMBL" id="GAN78395.1"/>
    </source>
</evidence>
<dbReference type="PANTHER" id="PTHR43808:SF31">
    <property type="entry name" value="N-ACETYL-L-CITRULLINE DEACETYLASE"/>
    <property type="match status" value="1"/>
</dbReference>
<evidence type="ECO:0000256" key="4">
    <source>
        <dbReference type="ARBA" id="ARBA00022571"/>
    </source>
</evidence>
<gene>
    <name evidence="11" type="ORF">Asru_0814_01</name>
</gene>
<protein>
    <submittedName>
        <fullName evidence="11">Acetylornithine deacetylase</fullName>
    </submittedName>
</protein>
<keyword evidence="6" id="KW-0479">Metal-binding</keyword>
<evidence type="ECO:0000256" key="3">
    <source>
        <dbReference type="ARBA" id="ARBA00022490"/>
    </source>
</evidence>
<dbReference type="PANTHER" id="PTHR43808">
    <property type="entry name" value="ACETYLORNITHINE DEACETYLASE"/>
    <property type="match status" value="1"/>
</dbReference>
<dbReference type="Gene3D" id="3.30.70.360">
    <property type="match status" value="1"/>
</dbReference>
<proteinExistence type="inferred from homology"/>
<evidence type="ECO:0000256" key="7">
    <source>
        <dbReference type="ARBA" id="ARBA00022801"/>
    </source>
</evidence>
<keyword evidence="5" id="KW-0028">Amino-acid biosynthesis</keyword>
<dbReference type="RefSeq" id="WP_148360688.1">
    <property type="nucleotide sequence ID" value="NZ_BANB01000812.1"/>
</dbReference>
<accession>A0A0D6P9F4</accession>
<evidence type="ECO:0000256" key="1">
    <source>
        <dbReference type="ARBA" id="ARBA00001947"/>
    </source>
</evidence>